<evidence type="ECO:0000313" key="3">
    <source>
        <dbReference type="Proteomes" id="UP000501094"/>
    </source>
</evidence>
<keyword evidence="3" id="KW-1185">Reference proteome</keyword>
<evidence type="ECO:0000256" key="1">
    <source>
        <dbReference type="SAM" id="SignalP"/>
    </source>
</evidence>
<feature type="signal peptide" evidence="1">
    <location>
        <begin position="1"/>
        <end position="20"/>
    </location>
</feature>
<sequence>MKKIIFITLITSVLMSNAMAEKIDCNQFEKVSAKYIECSAKNLKGKSSELKLKATNGAEELKEKITTNAKSGKKKFDKLNLKEKLVKFKNSKTLTEFMEK</sequence>
<dbReference type="Proteomes" id="UP000501094">
    <property type="component" value="Chromosome"/>
</dbReference>
<feature type="chain" id="PRO_5026160022" evidence="1">
    <location>
        <begin position="21"/>
        <end position="100"/>
    </location>
</feature>
<evidence type="ECO:0000313" key="2">
    <source>
        <dbReference type="EMBL" id="QIZ20295.1"/>
    </source>
</evidence>
<protein>
    <submittedName>
        <fullName evidence="2">Uncharacterized protein</fullName>
    </submittedName>
</protein>
<proteinExistence type="predicted"/>
<keyword evidence="1" id="KW-0732">Signal</keyword>
<accession>A0A6H1Q215</accession>
<dbReference type="EMBL" id="CP038852">
    <property type="protein sequence ID" value="QIZ20295.1"/>
    <property type="molecule type" value="Genomic_DNA"/>
</dbReference>
<organism evidence="2 3">
    <name type="scientific">Candidatus Pelagibacter giovannonii</name>
    <dbReference type="NCBI Taxonomy" id="2563896"/>
    <lineage>
        <taxon>Bacteria</taxon>
        <taxon>Pseudomonadati</taxon>
        <taxon>Pseudomonadota</taxon>
        <taxon>Alphaproteobacteria</taxon>
        <taxon>Candidatus Pelagibacterales</taxon>
        <taxon>Candidatus Pelagibacteraceae</taxon>
        <taxon>Candidatus Pelagibacter</taxon>
    </lineage>
</organism>
<reference evidence="2 3" key="1">
    <citation type="journal article" date="2020" name="Nat. Microbiol.">
        <title>Lysogenic host-virus interactions in SAR11 marine bacteria.</title>
        <authorList>
            <person name="Morris R.M."/>
            <person name="Cain K.R."/>
            <person name="Hvorecny K.L."/>
            <person name="Kollman J.M."/>
        </authorList>
    </citation>
    <scope>NUCLEOTIDE SEQUENCE [LARGE SCALE GENOMIC DNA]</scope>
    <source>
        <strain evidence="2 3">NP1</strain>
    </source>
</reference>
<dbReference type="RefSeq" id="WP_168606192.1">
    <property type="nucleotide sequence ID" value="NZ_CP038852.1"/>
</dbReference>
<name>A0A6H1Q215_9PROT</name>
<dbReference type="AlphaFoldDB" id="A0A6H1Q215"/>
<gene>
    <name evidence="2" type="ORF">E5R92_00610</name>
</gene>
<dbReference type="KEGG" id="peg:E5R92_00610"/>